<dbReference type="EMBL" id="JAATEJ010000010">
    <property type="protein sequence ID" value="NJP44646.1"/>
    <property type="molecule type" value="Genomic_DNA"/>
</dbReference>
<dbReference type="Gene3D" id="1.10.540.10">
    <property type="entry name" value="Acyl-CoA dehydrogenase/oxidase, N-terminal domain"/>
    <property type="match status" value="1"/>
</dbReference>
<evidence type="ECO:0000256" key="2">
    <source>
        <dbReference type="ARBA" id="ARBA00009347"/>
    </source>
</evidence>
<dbReference type="Pfam" id="PF02770">
    <property type="entry name" value="Acyl-CoA_dh_M"/>
    <property type="match status" value="1"/>
</dbReference>
<dbReference type="InterPro" id="IPR009100">
    <property type="entry name" value="AcylCoA_DH/oxidase_NM_dom_sf"/>
</dbReference>
<keyword evidence="3 6" id="KW-0285">Flavoprotein</keyword>
<dbReference type="RefSeq" id="WP_167983515.1">
    <property type="nucleotide sequence ID" value="NZ_JAATEJ010000010.1"/>
</dbReference>
<feature type="domain" description="Acyl-CoA dehydrogenase/oxidase C-terminal" evidence="7">
    <location>
        <begin position="320"/>
        <end position="426"/>
    </location>
</feature>
<dbReference type="SUPFAM" id="SSF56645">
    <property type="entry name" value="Acyl-CoA dehydrogenase NM domain-like"/>
    <property type="match status" value="1"/>
</dbReference>
<organism evidence="10 11">
    <name type="scientific">Actinacidiphila epipremni</name>
    <dbReference type="NCBI Taxonomy" id="2053013"/>
    <lineage>
        <taxon>Bacteria</taxon>
        <taxon>Bacillati</taxon>
        <taxon>Actinomycetota</taxon>
        <taxon>Actinomycetes</taxon>
        <taxon>Kitasatosporales</taxon>
        <taxon>Streptomycetaceae</taxon>
        <taxon>Actinacidiphila</taxon>
    </lineage>
</organism>
<evidence type="ECO:0000256" key="1">
    <source>
        <dbReference type="ARBA" id="ARBA00001974"/>
    </source>
</evidence>
<evidence type="ECO:0000259" key="9">
    <source>
        <dbReference type="Pfam" id="PF02771"/>
    </source>
</evidence>
<dbReference type="InterPro" id="IPR046373">
    <property type="entry name" value="Acyl-CoA_Oxase/DH_mid-dom_sf"/>
</dbReference>
<reference evidence="10 11" key="1">
    <citation type="submission" date="2020-03" db="EMBL/GenBank/DDBJ databases">
        <title>WGS of actinomycetes isolated from Thailand.</title>
        <authorList>
            <person name="Thawai C."/>
        </authorList>
    </citation>
    <scope>NUCLEOTIDE SEQUENCE [LARGE SCALE GENOMIC DNA]</scope>
    <source>
        <strain evidence="10 11">PRB2-1</strain>
    </source>
</reference>
<comment type="cofactor">
    <cofactor evidence="1 6">
        <name>FAD</name>
        <dbReference type="ChEBI" id="CHEBI:57692"/>
    </cofactor>
</comment>
<dbReference type="SUPFAM" id="SSF47203">
    <property type="entry name" value="Acyl-CoA dehydrogenase C-terminal domain-like"/>
    <property type="match status" value="1"/>
</dbReference>
<protein>
    <submittedName>
        <fullName evidence="10">Acyl-CoA dehydrogenase</fullName>
    </submittedName>
</protein>
<comment type="caution">
    <text evidence="10">The sequence shown here is derived from an EMBL/GenBank/DDBJ whole genome shotgun (WGS) entry which is preliminary data.</text>
</comment>
<gene>
    <name evidence="10" type="ORF">HCN08_14765</name>
</gene>
<dbReference type="Gene3D" id="1.20.140.10">
    <property type="entry name" value="Butyryl-CoA Dehydrogenase, subunit A, domain 3"/>
    <property type="match status" value="1"/>
</dbReference>
<feature type="domain" description="Acyl-CoA dehydrogenase/oxidase N-terminal" evidence="9">
    <location>
        <begin position="10"/>
        <end position="132"/>
    </location>
</feature>
<evidence type="ECO:0000259" key="7">
    <source>
        <dbReference type="Pfam" id="PF00441"/>
    </source>
</evidence>
<evidence type="ECO:0000259" key="8">
    <source>
        <dbReference type="Pfam" id="PF02770"/>
    </source>
</evidence>
<evidence type="ECO:0000256" key="5">
    <source>
        <dbReference type="ARBA" id="ARBA00023002"/>
    </source>
</evidence>
<dbReference type="InterPro" id="IPR037069">
    <property type="entry name" value="AcylCoA_DH/ox_N_sf"/>
</dbReference>
<proteinExistence type="inferred from homology"/>
<accession>A0ABX0ZN19</accession>
<dbReference type="PANTHER" id="PTHR43292">
    <property type="entry name" value="ACYL-COA DEHYDROGENASE"/>
    <property type="match status" value="1"/>
</dbReference>
<dbReference type="InterPro" id="IPR052161">
    <property type="entry name" value="Mycobact_Acyl-CoA_DH"/>
</dbReference>
<evidence type="ECO:0000313" key="11">
    <source>
        <dbReference type="Proteomes" id="UP000734511"/>
    </source>
</evidence>
<dbReference type="Pfam" id="PF00441">
    <property type="entry name" value="Acyl-CoA_dh_1"/>
    <property type="match status" value="1"/>
</dbReference>
<feature type="domain" description="Acyl-CoA oxidase/dehydrogenase middle" evidence="8">
    <location>
        <begin position="136"/>
        <end position="229"/>
    </location>
</feature>
<dbReference type="InterPro" id="IPR009075">
    <property type="entry name" value="AcylCo_DH/oxidase_C"/>
</dbReference>
<comment type="similarity">
    <text evidence="2 6">Belongs to the acyl-CoA dehydrogenase family.</text>
</comment>
<dbReference type="Pfam" id="PF02771">
    <property type="entry name" value="Acyl-CoA_dh_N"/>
    <property type="match status" value="1"/>
</dbReference>
<evidence type="ECO:0000256" key="3">
    <source>
        <dbReference type="ARBA" id="ARBA00022630"/>
    </source>
</evidence>
<keyword evidence="11" id="KW-1185">Reference proteome</keyword>
<dbReference type="PANTHER" id="PTHR43292:SF3">
    <property type="entry name" value="ACYL-COA DEHYDROGENASE FADE29"/>
    <property type="match status" value="1"/>
</dbReference>
<keyword evidence="4 6" id="KW-0274">FAD</keyword>
<keyword evidence="5 6" id="KW-0560">Oxidoreductase</keyword>
<evidence type="ECO:0000313" key="10">
    <source>
        <dbReference type="EMBL" id="NJP44646.1"/>
    </source>
</evidence>
<dbReference type="Proteomes" id="UP000734511">
    <property type="component" value="Unassembled WGS sequence"/>
</dbReference>
<dbReference type="InterPro" id="IPR013786">
    <property type="entry name" value="AcylCoA_DH/ox_N"/>
</dbReference>
<dbReference type="Gene3D" id="2.40.110.10">
    <property type="entry name" value="Butyryl-CoA Dehydrogenase, subunit A, domain 2"/>
    <property type="match status" value="1"/>
</dbReference>
<dbReference type="InterPro" id="IPR006091">
    <property type="entry name" value="Acyl-CoA_Oxase/DH_mid-dom"/>
</dbReference>
<sequence>MRDLTVRLDEESEELRREFRAWLRGHLPEPAPSGDRADRADREESQDEMYARQLAWHRSLYEGGWMGLDWPVAYGGRGASAAQKYVYYEELARVRAPRLLNHPAVALVGPTMMRLAAGHLTARYLPRILSGEDVWCQGFSEPDAGSDLAGLRTSAVLDGDRWVVNGQKVWTTWAMYATRCALLCRTDPAAPRHRGLTMLVLDMDQPGVRVRPIRQMTGRQEFCEVFLTDAVAPADHVIGAPGQGWAAAMTMLEFERSDQSFTDHTRLLGMLGGMASGLGPEGEEAAGGGAAGGWAADGGVAAGEAAGAASGGAGGAAGGRLVAGGAVADDARQDFVALWTRTQLLRATNLAAARDVAAGGAVGSRGSLVKLAWSELLRDIASLGDDLAEPGSADAAWWSDLYLETRSATVYSGTSEIQRTIIAERLAGMPRP</sequence>
<evidence type="ECO:0000256" key="4">
    <source>
        <dbReference type="ARBA" id="ARBA00022827"/>
    </source>
</evidence>
<evidence type="ECO:0000256" key="6">
    <source>
        <dbReference type="RuleBase" id="RU362125"/>
    </source>
</evidence>
<name>A0ABX0ZN19_9ACTN</name>
<dbReference type="InterPro" id="IPR036250">
    <property type="entry name" value="AcylCo_DH-like_C"/>
</dbReference>